<dbReference type="Gene3D" id="3.90.1010.10">
    <property type="match status" value="1"/>
</dbReference>
<dbReference type="SUPFAM" id="SSF82649">
    <property type="entry name" value="SufE/NifU"/>
    <property type="match status" value="1"/>
</dbReference>
<name>A0ABN0PHJ0_9GAMM</name>
<reference evidence="3 4" key="1">
    <citation type="journal article" date="2013" name="Genome Announc.">
        <title>Draft Genome Sequence of Shewanella decolorationis S12, a Dye-Degrading Bacterium Isolated from a Wastewater Treatment Plant.</title>
        <authorList>
            <person name="Xu M."/>
            <person name="Fang Y."/>
            <person name="Liu J."/>
            <person name="Chen X."/>
            <person name="Sun G."/>
            <person name="Guo J."/>
            <person name="Hua Z."/>
            <person name="Tu Q."/>
            <person name="Wu L."/>
            <person name="Zhou J."/>
            <person name="Liu X."/>
        </authorList>
    </citation>
    <scope>NUCLEOTIDE SEQUENCE [LARGE SCALE GENOMIC DNA]</scope>
    <source>
        <strain evidence="3 4">S12</strain>
    </source>
</reference>
<proteinExistence type="inferred from homology"/>
<dbReference type="EMBL" id="AXZL01000076">
    <property type="protein sequence ID" value="ESE39367.1"/>
    <property type="molecule type" value="Genomic_DNA"/>
</dbReference>
<dbReference type="PANTHER" id="PTHR43597:SF5">
    <property type="entry name" value="SUFE-LIKE PROTEIN 2, CHLOROPLASTIC"/>
    <property type="match status" value="1"/>
</dbReference>
<comment type="similarity">
    <text evidence="1">Belongs to the SufE family.</text>
</comment>
<evidence type="ECO:0000313" key="4">
    <source>
        <dbReference type="Proteomes" id="UP000017548"/>
    </source>
</evidence>
<accession>A0ABN0PHJ0</accession>
<sequence>MLRVNIIAPSGNTLKKEDIFPMTLPIMPAATEFDYSVEDSSSLLARFEQAPNWQERYRQIMLLGKTLPSLADEFRIEAAQVKGCESDAWLYHIERDAKHYFLADSDARIVKGLIGLLLSACHGKQSDEILAFDPSTYFKQLGLEGQLSPSRTNGLHALAKAMIDAVKP</sequence>
<dbReference type="Proteomes" id="UP000017548">
    <property type="component" value="Unassembled WGS sequence"/>
</dbReference>
<evidence type="ECO:0000313" key="3">
    <source>
        <dbReference type="EMBL" id="ESE39367.1"/>
    </source>
</evidence>
<protein>
    <submittedName>
        <fullName evidence="3">Fe-s metabolism associated</fullName>
    </submittedName>
</protein>
<keyword evidence="4" id="KW-1185">Reference proteome</keyword>
<feature type="domain" description="Fe-S metabolism associated" evidence="2">
    <location>
        <begin position="45"/>
        <end position="162"/>
    </location>
</feature>
<dbReference type="PANTHER" id="PTHR43597">
    <property type="entry name" value="SULFUR ACCEPTOR PROTEIN CSDE"/>
    <property type="match status" value="1"/>
</dbReference>
<gene>
    <name evidence="3" type="ORF">SHD_3576</name>
</gene>
<organism evidence="3 4">
    <name type="scientific">Shewanella decolorationis S12</name>
    <dbReference type="NCBI Taxonomy" id="1353536"/>
    <lineage>
        <taxon>Bacteria</taxon>
        <taxon>Pseudomonadati</taxon>
        <taxon>Pseudomonadota</taxon>
        <taxon>Gammaproteobacteria</taxon>
        <taxon>Alteromonadales</taxon>
        <taxon>Shewanellaceae</taxon>
        <taxon>Shewanella</taxon>
    </lineage>
</organism>
<comment type="caution">
    <text evidence="3">The sequence shown here is derived from an EMBL/GenBank/DDBJ whole genome shotgun (WGS) entry which is preliminary data.</text>
</comment>
<dbReference type="InterPro" id="IPR003808">
    <property type="entry name" value="Fe-S_metab-assoc_dom"/>
</dbReference>
<evidence type="ECO:0000259" key="2">
    <source>
        <dbReference type="Pfam" id="PF02657"/>
    </source>
</evidence>
<dbReference type="Pfam" id="PF02657">
    <property type="entry name" value="SufE"/>
    <property type="match status" value="1"/>
</dbReference>
<evidence type="ECO:0000256" key="1">
    <source>
        <dbReference type="ARBA" id="ARBA00010282"/>
    </source>
</evidence>